<comment type="caution">
    <text evidence="1">The sequence shown here is derived from an EMBL/GenBank/DDBJ whole genome shotgun (WGS) entry which is preliminary data.</text>
</comment>
<dbReference type="EMBL" id="BGZK01000450">
    <property type="protein sequence ID" value="GBP44292.1"/>
    <property type="molecule type" value="Genomic_DNA"/>
</dbReference>
<evidence type="ECO:0000313" key="2">
    <source>
        <dbReference type="Proteomes" id="UP000299102"/>
    </source>
</evidence>
<organism evidence="1 2">
    <name type="scientific">Eumeta variegata</name>
    <name type="common">Bagworm moth</name>
    <name type="synonym">Eumeta japonica</name>
    <dbReference type="NCBI Taxonomy" id="151549"/>
    <lineage>
        <taxon>Eukaryota</taxon>
        <taxon>Metazoa</taxon>
        <taxon>Ecdysozoa</taxon>
        <taxon>Arthropoda</taxon>
        <taxon>Hexapoda</taxon>
        <taxon>Insecta</taxon>
        <taxon>Pterygota</taxon>
        <taxon>Neoptera</taxon>
        <taxon>Endopterygota</taxon>
        <taxon>Lepidoptera</taxon>
        <taxon>Glossata</taxon>
        <taxon>Ditrysia</taxon>
        <taxon>Tineoidea</taxon>
        <taxon>Psychidae</taxon>
        <taxon>Oiketicinae</taxon>
        <taxon>Eumeta</taxon>
    </lineage>
</organism>
<keyword evidence="2" id="KW-1185">Reference proteome</keyword>
<gene>
    <name evidence="1" type="ORF">EVAR_27248_1</name>
</gene>
<accession>A0A4C1W159</accession>
<dbReference type="Proteomes" id="UP000299102">
    <property type="component" value="Unassembled WGS sequence"/>
</dbReference>
<reference evidence="1 2" key="1">
    <citation type="journal article" date="2019" name="Commun. Biol.">
        <title>The bagworm genome reveals a unique fibroin gene that provides high tensile strength.</title>
        <authorList>
            <person name="Kono N."/>
            <person name="Nakamura H."/>
            <person name="Ohtoshi R."/>
            <person name="Tomita M."/>
            <person name="Numata K."/>
            <person name="Arakawa K."/>
        </authorList>
    </citation>
    <scope>NUCLEOTIDE SEQUENCE [LARGE SCALE GENOMIC DNA]</scope>
</reference>
<proteinExistence type="predicted"/>
<dbReference type="AlphaFoldDB" id="A0A4C1W159"/>
<protein>
    <submittedName>
        <fullName evidence="1">Uncharacterized protein</fullName>
    </submittedName>
</protein>
<name>A0A4C1W159_EUMVA</name>
<evidence type="ECO:0000313" key="1">
    <source>
        <dbReference type="EMBL" id="GBP44292.1"/>
    </source>
</evidence>
<sequence length="157" mass="17390">MGFRLSSSKSGLKNSLPSVCNIIVNSHQNRPSLSNFCKRCALSEAFGTIVYRKQTRRSGSYRGSFGTFPSYERSKLAGSRLVADEDVWPDRQVAGDMIDVRAAGCPANTGPRSVALILCRMRPYLLRCSEKGCHRFGYKNFVRTKSRSKQTGLGIGE</sequence>